<comment type="caution">
    <text evidence="5">The sequence shown here is derived from an EMBL/GenBank/DDBJ whole genome shotgun (WGS) entry which is preliminary data.</text>
</comment>
<dbReference type="Pfam" id="PF01230">
    <property type="entry name" value="HIT"/>
    <property type="match status" value="1"/>
</dbReference>
<evidence type="ECO:0000259" key="4">
    <source>
        <dbReference type="PROSITE" id="PS51084"/>
    </source>
</evidence>
<feature type="short sequence motif" description="Histidine triad motif" evidence="2 3">
    <location>
        <begin position="113"/>
        <end position="117"/>
    </location>
</feature>
<dbReference type="InterPro" id="IPR036265">
    <property type="entry name" value="HIT-like_sf"/>
</dbReference>
<dbReference type="AlphaFoldDB" id="A0A6B1G0M0"/>
<evidence type="ECO:0000256" key="2">
    <source>
        <dbReference type="PIRSR" id="PIRSR601310-3"/>
    </source>
</evidence>
<protein>
    <submittedName>
        <fullName evidence="5">HIT family protein</fullName>
    </submittedName>
</protein>
<dbReference type="PROSITE" id="PS51084">
    <property type="entry name" value="HIT_2"/>
    <property type="match status" value="1"/>
</dbReference>
<evidence type="ECO:0000256" key="3">
    <source>
        <dbReference type="PROSITE-ProRule" id="PRU00464"/>
    </source>
</evidence>
<dbReference type="PANTHER" id="PTHR46648">
    <property type="entry name" value="HIT FAMILY PROTEIN 1"/>
    <property type="match status" value="1"/>
</dbReference>
<gene>
    <name evidence="5" type="ORF">F4148_12055</name>
</gene>
<sequence length="157" mass="18049">MYNHAPPNYLCPFCTVASGQEHETVYTVASDIVLRANLVVGFISSHWRPRNPGHVILIPWDHYENIYDLPDEYGTEIFRASRRIALAMKAAYGCDGVSTRQHNEPAGYQDVWHFHQHVFPRYTGDELYTRSAERLLTTPSKRRPYADKLRSALANVD</sequence>
<name>A0A6B1G0M0_9CHLR</name>
<dbReference type="GO" id="GO:0009117">
    <property type="term" value="P:nucleotide metabolic process"/>
    <property type="evidence" value="ECO:0007669"/>
    <property type="project" value="TreeGrafter"/>
</dbReference>
<dbReference type="SUPFAM" id="SSF54197">
    <property type="entry name" value="HIT-like"/>
    <property type="match status" value="1"/>
</dbReference>
<dbReference type="PANTHER" id="PTHR46648:SF1">
    <property type="entry name" value="ADENOSINE 5'-MONOPHOSPHORAMIDASE HNT1"/>
    <property type="match status" value="1"/>
</dbReference>
<feature type="active site" description="Tele-AMP-histidine intermediate" evidence="1">
    <location>
        <position position="115"/>
    </location>
</feature>
<accession>A0A6B1G0M0</accession>
<proteinExistence type="predicted"/>
<dbReference type="Gene3D" id="3.30.428.10">
    <property type="entry name" value="HIT-like"/>
    <property type="match status" value="1"/>
</dbReference>
<dbReference type="GO" id="GO:0003824">
    <property type="term" value="F:catalytic activity"/>
    <property type="evidence" value="ECO:0007669"/>
    <property type="project" value="InterPro"/>
</dbReference>
<dbReference type="EMBL" id="VYDA01000433">
    <property type="protein sequence ID" value="MYH62449.1"/>
    <property type="molecule type" value="Genomic_DNA"/>
</dbReference>
<evidence type="ECO:0000256" key="1">
    <source>
        <dbReference type="PIRSR" id="PIRSR601310-1"/>
    </source>
</evidence>
<dbReference type="InterPro" id="IPR001310">
    <property type="entry name" value="Histidine_triad_HIT"/>
</dbReference>
<reference evidence="5" key="1">
    <citation type="submission" date="2019-09" db="EMBL/GenBank/DDBJ databases">
        <title>Characterisation of the sponge microbiome using genome-centric metagenomics.</title>
        <authorList>
            <person name="Engelberts J.P."/>
            <person name="Robbins S.J."/>
            <person name="De Goeij J.M."/>
            <person name="Aranda M."/>
            <person name="Bell S.C."/>
            <person name="Webster N.S."/>
        </authorList>
    </citation>
    <scope>NUCLEOTIDE SEQUENCE</scope>
    <source>
        <strain evidence="5">SB0675_bin_29</strain>
    </source>
</reference>
<feature type="domain" description="HIT" evidence="4">
    <location>
        <begin position="12"/>
        <end position="128"/>
    </location>
</feature>
<organism evidence="5">
    <name type="scientific">Caldilineaceae bacterium SB0675_bin_29</name>
    <dbReference type="NCBI Taxonomy" id="2605266"/>
    <lineage>
        <taxon>Bacteria</taxon>
        <taxon>Bacillati</taxon>
        <taxon>Chloroflexota</taxon>
        <taxon>Caldilineae</taxon>
        <taxon>Caldilineales</taxon>
        <taxon>Caldilineaceae</taxon>
    </lineage>
</organism>
<evidence type="ECO:0000313" key="5">
    <source>
        <dbReference type="EMBL" id="MYH62449.1"/>
    </source>
</evidence>
<dbReference type="InterPro" id="IPR011146">
    <property type="entry name" value="HIT-like"/>
</dbReference>